<dbReference type="Pfam" id="PF09746">
    <property type="entry name" value="Membralin"/>
    <property type="match status" value="1"/>
</dbReference>
<protein>
    <recommendedName>
        <fullName evidence="4">Transmembrane protein</fullName>
    </recommendedName>
</protein>
<feature type="transmembrane region" description="Helical" evidence="1">
    <location>
        <begin position="569"/>
        <end position="590"/>
    </location>
</feature>
<keyword evidence="1" id="KW-1133">Transmembrane helix</keyword>
<feature type="transmembrane region" description="Helical" evidence="1">
    <location>
        <begin position="516"/>
        <end position="537"/>
    </location>
</feature>
<reference evidence="2 3" key="1">
    <citation type="submission" date="2024-10" db="EMBL/GenBank/DDBJ databases">
        <title>Updated reference genomes for cyclostephanoid diatoms.</title>
        <authorList>
            <person name="Roberts W.R."/>
            <person name="Alverson A.J."/>
        </authorList>
    </citation>
    <scope>NUCLEOTIDE SEQUENCE [LARGE SCALE GENOMIC DNA]</scope>
    <source>
        <strain evidence="2 3">AJA232-27</strain>
    </source>
</reference>
<evidence type="ECO:0008006" key="4">
    <source>
        <dbReference type="Google" id="ProtNLM"/>
    </source>
</evidence>
<keyword evidence="3" id="KW-1185">Reference proteome</keyword>
<gene>
    <name evidence="2" type="ORF">ACHAWU_009075</name>
</gene>
<comment type="caution">
    <text evidence="2">The sequence shown here is derived from an EMBL/GenBank/DDBJ whole genome shotgun (WGS) entry which is preliminary data.</text>
</comment>
<dbReference type="Proteomes" id="UP001530293">
    <property type="component" value="Unassembled WGS sequence"/>
</dbReference>
<keyword evidence="1" id="KW-0472">Membrane</keyword>
<dbReference type="PANTHER" id="PTHR21650">
    <property type="entry name" value="MEMBRALIN/KINETOCHORE PROTEIN NUF2"/>
    <property type="match status" value="1"/>
</dbReference>
<dbReference type="EMBL" id="JALLBG020000118">
    <property type="protein sequence ID" value="KAL3763651.1"/>
    <property type="molecule type" value="Genomic_DNA"/>
</dbReference>
<accession>A0ABD3MHS2</accession>
<sequence>MSSSRMEQVFYHTHSKVSHYFLRHTSHRQRSILEHAALCLAVCGFCIVILSHRTFVHREDIASISRQQQQQQQSSWQSTNAAKDGSSWDAIGTCEAEYATNDASSSTAAAEAAAAADEISNTGSGYFFFGLIGEGRGVSMYSIMVQLARWALARYHKYKWKNNADASASSLPSSAAASCSWSGMKKIPTSCLKSIPGFREDADVNHILLQLDDSDDGGDNERRLSRAFTIHRGWGGGKENHPNDDEQIVIGRFTSTGNANHHNNSTACVIRHSSTTQQKQQQQHDITTRQRMSLLGRMVARDHAHDDDELCTEEVTSFLARYGYLSTRFHDNDQSRQKQSSAEQQLKQYSPIIYSYSHSQGLLRLQPSLQHKHNISTQFIIASSTDNHCFGEPFTQNIIFHWVGYDTVVLNWILGLQHSPPLPRFVYHWKTRKELDLDVYDMDHYAFSSKKAGGEEDENTMVGRGAYERRQFPSSSSSSSSSFALPSALQQPLGSIVTKVQKYPLYRLLRFLAFKLWILLSTLLIFFLTTSLVSFTFQETQDRMLEFTLQLQTRVRNGMPLGGLILDHVLENLVFVPIMVGMILFLIEFYGGDKFLAFSVLSMVWICEVFSAISIRSAQGMHFFPRVFFLYFTLFHVYFFSCPIGFTYASLASTTLFLFHTMIFFWNRYELPALHSGLITSQIPRMSRLGMEIARVDSEVNGMIPSPPRLQSFAQITINTQHIDPPPPIPHVSSADDRSPFTALTAPLSSTFDITPHSDQQSMLFPPTYPGPMRSYVAAASTSLQSIRSFASIQSLASTAAGRDSPNLMFVGFNDSGGVGDDSEDDSYIARVMSS</sequence>
<proteinExistence type="predicted"/>
<feature type="transmembrane region" description="Helical" evidence="1">
    <location>
        <begin position="623"/>
        <end position="640"/>
    </location>
</feature>
<name>A0ABD3MHS2_9STRA</name>
<keyword evidence="1" id="KW-0812">Transmembrane</keyword>
<dbReference type="PANTHER" id="PTHR21650:SF4">
    <property type="entry name" value="MEMBRALIN"/>
    <property type="match status" value="1"/>
</dbReference>
<evidence type="ECO:0000256" key="1">
    <source>
        <dbReference type="SAM" id="Phobius"/>
    </source>
</evidence>
<evidence type="ECO:0000313" key="2">
    <source>
        <dbReference type="EMBL" id="KAL3763651.1"/>
    </source>
</evidence>
<dbReference type="AlphaFoldDB" id="A0ABD3MHS2"/>
<organism evidence="2 3">
    <name type="scientific">Discostella pseudostelligera</name>
    <dbReference type="NCBI Taxonomy" id="259834"/>
    <lineage>
        <taxon>Eukaryota</taxon>
        <taxon>Sar</taxon>
        <taxon>Stramenopiles</taxon>
        <taxon>Ochrophyta</taxon>
        <taxon>Bacillariophyta</taxon>
        <taxon>Coscinodiscophyceae</taxon>
        <taxon>Thalassiosirophycidae</taxon>
        <taxon>Stephanodiscales</taxon>
        <taxon>Stephanodiscaceae</taxon>
        <taxon>Discostella</taxon>
    </lineage>
</organism>
<dbReference type="InterPro" id="IPR019144">
    <property type="entry name" value="Membralin"/>
</dbReference>
<evidence type="ECO:0000313" key="3">
    <source>
        <dbReference type="Proteomes" id="UP001530293"/>
    </source>
</evidence>
<feature type="transmembrane region" description="Helical" evidence="1">
    <location>
        <begin position="596"/>
        <end position="616"/>
    </location>
</feature>